<proteinExistence type="predicted"/>
<reference evidence="1 2" key="1">
    <citation type="submission" date="2018-01" db="EMBL/GenBank/DDBJ databases">
        <title>Species boundaries and ecological features among Paraburkholderia terrae DSMZ17804T, P. hospita DSMZ17164T and P. caribensis DSMZ13236T.</title>
        <authorList>
            <person name="Pratama A.A."/>
        </authorList>
    </citation>
    <scope>NUCLEOTIDE SEQUENCE [LARGE SCALE GENOMIC DNA]</scope>
    <source>
        <strain evidence="1 2">DSM 17164</strain>
    </source>
</reference>
<protein>
    <submittedName>
        <fullName evidence="1">Uncharacterized protein</fullName>
    </submittedName>
</protein>
<organism evidence="1 2">
    <name type="scientific">Paraburkholderia hospita</name>
    <dbReference type="NCBI Taxonomy" id="169430"/>
    <lineage>
        <taxon>Bacteria</taxon>
        <taxon>Pseudomonadati</taxon>
        <taxon>Pseudomonadota</taxon>
        <taxon>Betaproteobacteria</taxon>
        <taxon>Burkholderiales</taxon>
        <taxon>Burkholderiaceae</taxon>
        <taxon>Paraburkholderia</taxon>
    </lineage>
</organism>
<dbReference type="KEGG" id="phs:C2L64_13805"/>
<dbReference type="EMBL" id="CP026105">
    <property type="protein sequence ID" value="AUT69245.1"/>
    <property type="molecule type" value="Genomic_DNA"/>
</dbReference>
<dbReference type="AlphaFoldDB" id="A0AAN1J825"/>
<sequence>MPISANAVFKSGTAKNRRPVCRNVGRLGGNGMQTDFPAVLDGNRSKVVASALVPPLNIDKPIEASLSGINGECGEMAH</sequence>
<gene>
    <name evidence="1" type="ORF">C2L64_13805</name>
</gene>
<accession>A0AAN1J825</accession>
<dbReference type="Proteomes" id="UP000236649">
    <property type="component" value="Chromosome 1"/>
</dbReference>
<evidence type="ECO:0000313" key="2">
    <source>
        <dbReference type="Proteomes" id="UP000236649"/>
    </source>
</evidence>
<name>A0AAN1J825_9BURK</name>
<evidence type="ECO:0000313" key="1">
    <source>
        <dbReference type="EMBL" id="AUT69245.1"/>
    </source>
</evidence>